<dbReference type="InterPro" id="IPR051707">
    <property type="entry name" value="PI-Interact_SigTrans_Reg"/>
</dbReference>
<feature type="compositionally biased region" description="Basic and acidic residues" evidence="1">
    <location>
        <begin position="447"/>
        <end position="460"/>
    </location>
</feature>
<protein>
    <submittedName>
        <fullName evidence="3">Sesquipedalian</fullName>
    </submittedName>
</protein>
<dbReference type="CDD" id="cd00821">
    <property type="entry name" value="PH"/>
    <property type="match status" value="1"/>
</dbReference>
<feature type="compositionally biased region" description="Acidic residues" evidence="1">
    <location>
        <begin position="385"/>
        <end position="402"/>
    </location>
</feature>
<dbReference type="Pfam" id="PF00169">
    <property type="entry name" value="PH"/>
    <property type="match status" value="1"/>
</dbReference>
<feature type="region of interest" description="Disordered" evidence="1">
    <location>
        <begin position="378"/>
        <end position="475"/>
    </location>
</feature>
<evidence type="ECO:0000259" key="2">
    <source>
        <dbReference type="PROSITE" id="PS50003"/>
    </source>
</evidence>
<dbReference type="InterPro" id="IPR001849">
    <property type="entry name" value="PH_domain"/>
</dbReference>
<feature type="compositionally biased region" description="Basic and acidic residues" evidence="1">
    <location>
        <begin position="410"/>
        <end position="436"/>
    </location>
</feature>
<dbReference type="SMART" id="SM00233">
    <property type="entry name" value="PH"/>
    <property type="match status" value="1"/>
</dbReference>
<dbReference type="Gene3D" id="2.30.29.30">
    <property type="entry name" value="Pleckstrin-homology domain (PH domain)/Phosphotyrosine-binding domain (PTB)"/>
    <property type="match status" value="1"/>
</dbReference>
<dbReference type="PANTHER" id="PTHR14336">
    <property type="entry name" value="TANDEM PH DOMAIN CONTAINING PROTEIN"/>
    <property type="match status" value="1"/>
</dbReference>
<proteinExistence type="predicted"/>
<keyword evidence="4" id="KW-1185">Reference proteome</keyword>
<dbReference type="SUPFAM" id="SSF50729">
    <property type="entry name" value="PH domain-like"/>
    <property type="match status" value="1"/>
</dbReference>
<dbReference type="EMBL" id="JAOAOG010000143">
    <property type="protein sequence ID" value="KAJ6245608.1"/>
    <property type="molecule type" value="Genomic_DNA"/>
</dbReference>
<evidence type="ECO:0000313" key="3">
    <source>
        <dbReference type="EMBL" id="KAJ6245608.1"/>
    </source>
</evidence>
<evidence type="ECO:0000313" key="4">
    <source>
        <dbReference type="Proteomes" id="UP001150062"/>
    </source>
</evidence>
<dbReference type="Proteomes" id="UP001150062">
    <property type="component" value="Unassembled WGS sequence"/>
</dbReference>
<organism evidence="3 4">
    <name type="scientific">Anaeramoeba flamelloides</name>
    <dbReference type="NCBI Taxonomy" id="1746091"/>
    <lineage>
        <taxon>Eukaryota</taxon>
        <taxon>Metamonada</taxon>
        <taxon>Anaeramoebidae</taxon>
        <taxon>Anaeramoeba</taxon>
    </lineage>
</organism>
<sequence>MQNPREFQGELVKRGGRVHSWKDRFFFLSNKTLSYYKKGQFEKNSKAKGAIDLTYGTSCGIGIFEENKDKPTCFYIRRPNRTYLISSNSEEDRSNWMNRITEHTRFPRSKSVEFIGQIPSVNVTLGKPISEEEEEEILSSIIITSIPNQISQEKLQKYIESSKIFQNQPDCKKIFLSRRNCYWIAINCPTIKQSISFQDWVKNNPLKIKNQNISTPIIIPRSEIDHVRLFDINEKYQGTSTNERIFTVIEYGNFPQDLKLFTMNLNLLQLGKIVPLYLQSPIGLKNERDYPQFRQSISSKQKNLGSRFNIESELKKKSENNLSIKNIIINAIFKLQDLTTKEEDFYLLVGNDFLKHDDLLPLQNNYCDGFLIKKRKFSTSNEEKSTDDEDGNEDTTYDEVDDLVIINVNKNEEKKIKEGGEDEKGKEGERGKERTKERKKKKKKKKNGENEKDEKEKEKENENEEEDDDEKEKEN</sequence>
<reference evidence="3" key="1">
    <citation type="submission" date="2022-08" db="EMBL/GenBank/DDBJ databases">
        <title>Novel sulfate-reducing endosymbionts in the free-living metamonad Anaeramoeba.</title>
        <authorList>
            <person name="Jerlstrom-Hultqvist J."/>
            <person name="Cepicka I."/>
            <person name="Gallot-Lavallee L."/>
            <person name="Salas-Leiva D."/>
            <person name="Curtis B.A."/>
            <person name="Zahonova K."/>
            <person name="Pipaliya S."/>
            <person name="Dacks J."/>
            <person name="Roger A.J."/>
        </authorList>
    </citation>
    <scope>NUCLEOTIDE SEQUENCE</scope>
    <source>
        <strain evidence="3">Schooner1</strain>
    </source>
</reference>
<evidence type="ECO:0000256" key="1">
    <source>
        <dbReference type="SAM" id="MobiDB-lite"/>
    </source>
</evidence>
<feature type="compositionally biased region" description="Basic residues" evidence="1">
    <location>
        <begin position="437"/>
        <end position="446"/>
    </location>
</feature>
<dbReference type="PROSITE" id="PS50003">
    <property type="entry name" value="PH_DOMAIN"/>
    <property type="match status" value="1"/>
</dbReference>
<accession>A0ABQ8YM30</accession>
<feature type="compositionally biased region" description="Acidic residues" evidence="1">
    <location>
        <begin position="461"/>
        <end position="475"/>
    </location>
</feature>
<gene>
    <name evidence="3" type="ORF">M0813_20027</name>
</gene>
<dbReference type="InterPro" id="IPR011993">
    <property type="entry name" value="PH-like_dom_sf"/>
</dbReference>
<name>A0ABQ8YM30_9EUKA</name>
<comment type="caution">
    <text evidence="3">The sequence shown here is derived from an EMBL/GenBank/DDBJ whole genome shotgun (WGS) entry which is preliminary data.</text>
</comment>
<feature type="domain" description="PH" evidence="2">
    <location>
        <begin position="4"/>
        <end position="105"/>
    </location>
</feature>